<dbReference type="CDD" id="cd21109">
    <property type="entry name" value="SPASM"/>
    <property type="match status" value="1"/>
</dbReference>
<keyword evidence="8" id="KW-1185">Reference proteome</keyword>
<dbReference type="InterPro" id="IPR050377">
    <property type="entry name" value="Radical_SAM_PqqE_MftC-like"/>
</dbReference>
<comment type="cofactor">
    <cofactor evidence="1">
        <name>[4Fe-4S] cluster</name>
        <dbReference type="ChEBI" id="CHEBI:49883"/>
    </cofactor>
</comment>
<evidence type="ECO:0000256" key="3">
    <source>
        <dbReference type="ARBA" id="ARBA00022723"/>
    </source>
</evidence>
<protein>
    <submittedName>
        <fullName evidence="7">Radical SAM protein</fullName>
    </submittedName>
</protein>
<dbReference type="InterPro" id="IPR023885">
    <property type="entry name" value="4Fe4S-binding_SPASM_dom"/>
</dbReference>
<dbReference type="Pfam" id="PF04055">
    <property type="entry name" value="Radical_SAM"/>
    <property type="match status" value="1"/>
</dbReference>
<dbReference type="RefSeq" id="WP_407337800.1">
    <property type="nucleotide sequence ID" value="NZ_CP136862.1"/>
</dbReference>
<dbReference type="PROSITE" id="PS51918">
    <property type="entry name" value="RADICAL_SAM"/>
    <property type="match status" value="1"/>
</dbReference>
<dbReference type="EMBL" id="CP136862">
    <property type="protein sequence ID" value="WOJ88363.1"/>
    <property type="molecule type" value="Genomic_DNA"/>
</dbReference>
<dbReference type="Proteomes" id="UP001626536">
    <property type="component" value="Chromosome"/>
</dbReference>
<evidence type="ECO:0000256" key="5">
    <source>
        <dbReference type="ARBA" id="ARBA00023014"/>
    </source>
</evidence>
<dbReference type="SFLD" id="SFLDG01386">
    <property type="entry name" value="main_SPASM_domain-containing"/>
    <property type="match status" value="1"/>
</dbReference>
<dbReference type="SFLD" id="SFLDG01067">
    <property type="entry name" value="SPASM/twitch_domain_containing"/>
    <property type="match status" value="1"/>
</dbReference>
<keyword evidence="2" id="KW-0949">S-adenosyl-L-methionine</keyword>
<evidence type="ECO:0000256" key="2">
    <source>
        <dbReference type="ARBA" id="ARBA00022691"/>
    </source>
</evidence>
<dbReference type="InterPro" id="IPR007197">
    <property type="entry name" value="rSAM"/>
</dbReference>
<gene>
    <name evidence="7" type="ORF">RZS28_10985</name>
</gene>
<keyword evidence="5" id="KW-0411">Iron-sulfur</keyword>
<dbReference type="InterPro" id="IPR058240">
    <property type="entry name" value="rSAM_sf"/>
</dbReference>
<name>A0ABZ0HMI2_9HYPH</name>
<dbReference type="PANTHER" id="PTHR11228">
    <property type="entry name" value="RADICAL SAM DOMAIN PROTEIN"/>
    <property type="match status" value="1"/>
</dbReference>
<evidence type="ECO:0000259" key="6">
    <source>
        <dbReference type="PROSITE" id="PS51918"/>
    </source>
</evidence>
<evidence type="ECO:0000256" key="4">
    <source>
        <dbReference type="ARBA" id="ARBA00023004"/>
    </source>
</evidence>
<evidence type="ECO:0000313" key="8">
    <source>
        <dbReference type="Proteomes" id="UP001626536"/>
    </source>
</evidence>
<sequence>MGHFAEGYIYVPPHIIARSEPLYHDGWIAFNSKTSTTFELTAAEYFLLEELQETGLPASDFSRIWPLVCGKDTAEERSALLLDGGVLHWSDNPIAGALRKKRTPRLRDDKSNSLAFLSSPTELELCITRRCNQTCFHCNVSAVSLKKREKSDTDFWINLLDQAEEQRVLRVTLTGGEPFSRRDFTEILTHISRKPFATILLTNGTLISDDQIGLIRGGSITLSVSIDGVDGQQHDSFRRSPGAFDATLRTLRRLNEAGIQFVISSVLHEGNVACATEFLTLANKVGAARLVVVPISAVGRAKSLGSSGQFPLRERMSNAITSLRRAAMETPGLDVIIGNPDPAVRELVTIKDRHSGATAMSKRNPGLCKAGVYSMAVDEDGSAYSCLRGLQERIYPIGNLKSQTLAEVWSTLGWNEFRDTNKPMVPCRVEEIGSRRRS</sequence>
<keyword evidence="3" id="KW-0479">Metal-binding</keyword>
<dbReference type="SUPFAM" id="SSF102114">
    <property type="entry name" value="Radical SAM enzymes"/>
    <property type="match status" value="1"/>
</dbReference>
<dbReference type="CDD" id="cd01335">
    <property type="entry name" value="Radical_SAM"/>
    <property type="match status" value="1"/>
</dbReference>
<proteinExistence type="predicted"/>
<dbReference type="InterPro" id="IPR013785">
    <property type="entry name" value="Aldolase_TIM"/>
</dbReference>
<accession>A0ABZ0HMI2</accession>
<organism evidence="7 8">
    <name type="scientific">Methylocapsa polymorpha</name>
    <dbReference type="NCBI Taxonomy" id="3080828"/>
    <lineage>
        <taxon>Bacteria</taxon>
        <taxon>Pseudomonadati</taxon>
        <taxon>Pseudomonadota</taxon>
        <taxon>Alphaproteobacteria</taxon>
        <taxon>Hyphomicrobiales</taxon>
        <taxon>Beijerinckiaceae</taxon>
        <taxon>Methylocapsa</taxon>
    </lineage>
</organism>
<dbReference type="Gene3D" id="3.20.20.70">
    <property type="entry name" value="Aldolase class I"/>
    <property type="match status" value="1"/>
</dbReference>
<feature type="domain" description="Radical SAM core" evidence="6">
    <location>
        <begin position="117"/>
        <end position="334"/>
    </location>
</feature>
<evidence type="ECO:0000313" key="7">
    <source>
        <dbReference type="EMBL" id="WOJ88363.1"/>
    </source>
</evidence>
<dbReference type="SFLD" id="SFLDS00029">
    <property type="entry name" value="Radical_SAM"/>
    <property type="match status" value="1"/>
</dbReference>
<dbReference type="Pfam" id="PF13186">
    <property type="entry name" value="SPASM"/>
    <property type="match status" value="1"/>
</dbReference>
<reference evidence="7 8" key="1">
    <citation type="submission" date="2023-10" db="EMBL/GenBank/DDBJ databases">
        <title>Novel methanotroph of the genus Methylocapsa from a subarctic wetland.</title>
        <authorList>
            <person name="Belova S.E."/>
            <person name="Oshkin I.Y."/>
            <person name="Miroshnikov K."/>
            <person name="Dedysh S.N."/>
        </authorList>
    </citation>
    <scope>NUCLEOTIDE SEQUENCE [LARGE SCALE GENOMIC DNA]</scope>
    <source>
        <strain evidence="7 8">RX1</strain>
    </source>
</reference>
<evidence type="ECO:0000256" key="1">
    <source>
        <dbReference type="ARBA" id="ARBA00001966"/>
    </source>
</evidence>
<dbReference type="PANTHER" id="PTHR11228:SF7">
    <property type="entry name" value="PQQA PEPTIDE CYCLASE"/>
    <property type="match status" value="1"/>
</dbReference>
<keyword evidence="4" id="KW-0408">Iron</keyword>